<evidence type="ECO:0000313" key="4">
    <source>
        <dbReference type="Proteomes" id="UP001316189"/>
    </source>
</evidence>
<evidence type="ECO:0000256" key="2">
    <source>
        <dbReference type="SAM" id="Phobius"/>
    </source>
</evidence>
<feature type="transmembrane region" description="Helical" evidence="2">
    <location>
        <begin position="143"/>
        <end position="165"/>
    </location>
</feature>
<evidence type="ECO:0000313" key="3">
    <source>
        <dbReference type="EMBL" id="UUI76577.1"/>
    </source>
</evidence>
<keyword evidence="2" id="KW-0472">Membrane</keyword>
<feature type="compositionally biased region" description="Low complexity" evidence="1">
    <location>
        <begin position="178"/>
        <end position="192"/>
    </location>
</feature>
<dbReference type="Pfam" id="PF09534">
    <property type="entry name" value="Trp_oprn_chp"/>
    <property type="match status" value="1"/>
</dbReference>
<keyword evidence="4" id="KW-1185">Reference proteome</keyword>
<protein>
    <submittedName>
        <fullName evidence="3">Trp biosynthesis-associated membrane protein</fullName>
    </submittedName>
</protein>
<feature type="transmembrane region" description="Helical" evidence="2">
    <location>
        <begin position="66"/>
        <end position="87"/>
    </location>
</feature>
<organism evidence="3 4">
    <name type="scientific">Cellulomonas chengniuliangii</name>
    <dbReference type="NCBI Taxonomy" id="2968084"/>
    <lineage>
        <taxon>Bacteria</taxon>
        <taxon>Bacillati</taxon>
        <taxon>Actinomycetota</taxon>
        <taxon>Actinomycetes</taxon>
        <taxon>Micrococcales</taxon>
        <taxon>Cellulomonadaceae</taxon>
        <taxon>Cellulomonas</taxon>
    </lineage>
</organism>
<keyword evidence="2" id="KW-1133">Transmembrane helix</keyword>
<dbReference type="RefSeq" id="WP_227568859.1">
    <property type="nucleotide sequence ID" value="NZ_CP101988.1"/>
</dbReference>
<feature type="transmembrane region" description="Helical" evidence="2">
    <location>
        <begin position="94"/>
        <end position="116"/>
    </location>
</feature>
<evidence type="ECO:0000256" key="1">
    <source>
        <dbReference type="SAM" id="MobiDB-lite"/>
    </source>
</evidence>
<feature type="region of interest" description="Disordered" evidence="1">
    <location>
        <begin position="171"/>
        <end position="208"/>
    </location>
</feature>
<name>A0ABY5L1B9_9CELL</name>
<feature type="transmembrane region" description="Helical" evidence="2">
    <location>
        <begin position="26"/>
        <end position="46"/>
    </location>
</feature>
<accession>A0ABY5L1B9</accession>
<feature type="region of interest" description="Disordered" evidence="1">
    <location>
        <begin position="1"/>
        <end position="21"/>
    </location>
</feature>
<reference evidence="3 4" key="1">
    <citation type="submission" date="2022-07" db="EMBL/GenBank/DDBJ databases">
        <title>Novel species in genus cellulomonas.</title>
        <authorList>
            <person name="Ye L."/>
        </authorList>
    </citation>
    <scope>NUCLEOTIDE SEQUENCE [LARGE SCALE GENOMIC DNA]</scope>
    <source>
        <strain evidence="4">zg-Y338</strain>
    </source>
</reference>
<gene>
    <name evidence="3" type="ORF">NP064_06735</name>
</gene>
<dbReference type="Proteomes" id="UP001316189">
    <property type="component" value="Chromosome"/>
</dbReference>
<keyword evidence="2" id="KW-0812">Transmembrane</keyword>
<proteinExistence type="predicted"/>
<dbReference type="InterPro" id="IPR019051">
    <property type="entry name" value="Trp_biosyn_TM_oprn/chp"/>
</dbReference>
<sequence>MSDLADVAGQPTSPGAGARRRGRGPAAALLVLLAALTAGAALPVWLRSTGTSALHGEVAVEVTGTQAAPGVVAAALVLLAATAAVGLVGRAGRWVVVVVVAAAGAVVVASAAGAVADAAGAAEAAVAELTGVGVLTAPVEITVWPWAALLAGCADVVAAVVLAALSRSWPQPSRRHASPAVAAAVPQQGAPVDDQAAWDSLTRGDDPT</sequence>
<dbReference type="EMBL" id="CP101988">
    <property type="protein sequence ID" value="UUI76577.1"/>
    <property type="molecule type" value="Genomic_DNA"/>
</dbReference>